<organism evidence="1 2">
    <name type="scientific">Aquarana catesbeiana</name>
    <name type="common">American bullfrog</name>
    <name type="synonym">Rana catesbeiana</name>
    <dbReference type="NCBI Taxonomy" id="8400"/>
    <lineage>
        <taxon>Eukaryota</taxon>
        <taxon>Metazoa</taxon>
        <taxon>Chordata</taxon>
        <taxon>Craniata</taxon>
        <taxon>Vertebrata</taxon>
        <taxon>Euteleostomi</taxon>
        <taxon>Amphibia</taxon>
        <taxon>Batrachia</taxon>
        <taxon>Anura</taxon>
        <taxon>Neobatrachia</taxon>
        <taxon>Ranoidea</taxon>
        <taxon>Ranidae</taxon>
        <taxon>Aquarana</taxon>
    </lineage>
</organism>
<name>A0A2G9Q431_AQUCT</name>
<accession>A0A2G9Q431</accession>
<reference evidence="2" key="1">
    <citation type="journal article" date="2017" name="Nat. Commun.">
        <title>The North American bullfrog draft genome provides insight into hormonal regulation of long noncoding RNA.</title>
        <authorList>
            <person name="Hammond S.A."/>
            <person name="Warren R.L."/>
            <person name="Vandervalk B.P."/>
            <person name="Kucuk E."/>
            <person name="Khan H."/>
            <person name="Gibb E.A."/>
            <person name="Pandoh P."/>
            <person name="Kirk H."/>
            <person name="Zhao Y."/>
            <person name="Jones M."/>
            <person name="Mungall A.J."/>
            <person name="Coope R."/>
            <person name="Pleasance S."/>
            <person name="Moore R.A."/>
            <person name="Holt R.A."/>
            <person name="Round J.M."/>
            <person name="Ohora S."/>
            <person name="Walle B.V."/>
            <person name="Veldhoen N."/>
            <person name="Helbing C.C."/>
            <person name="Birol I."/>
        </authorList>
    </citation>
    <scope>NUCLEOTIDE SEQUENCE [LARGE SCALE GENOMIC DNA]</scope>
</reference>
<evidence type="ECO:0000313" key="2">
    <source>
        <dbReference type="Proteomes" id="UP000228934"/>
    </source>
</evidence>
<dbReference type="AlphaFoldDB" id="A0A2G9Q431"/>
<proteinExistence type="predicted"/>
<gene>
    <name evidence="1" type="ORF">AB205_0139270</name>
</gene>
<dbReference type="Proteomes" id="UP000228934">
    <property type="component" value="Unassembled WGS sequence"/>
</dbReference>
<evidence type="ECO:0000313" key="1">
    <source>
        <dbReference type="EMBL" id="PIO10337.1"/>
    </source>
</evidence>
<protein>
    <submittedName>
        <fullName evidence="1">Uncharacterized protein</fullName>
    </submittedName>
</protein>
<dbReference type="EMBL" id="KZ369286">
    <property type="protein sequence ID" value="PIO10337.1"/>
    <property type="molecule type" value="Genomic_DNA"/>
</dbReference>
<keyword evidence="2" id="KW-1185">Reference proteome</keyword>
<sequence>MKEDWRPLVFSVFSFLQMCVGPAMREDWRPLVFSLFFRCALDWL</sequence>